<dbReference type="EMBL" id="BART01012112">
    <property type="protein sequence ID" value="GAG77075.1"/>
    <property type="molecule type" value="Genomic_DNA"/>
</dbReference>
<comment type="caution">
    <text evidence="1">The sequence shown here is derived from an EMBL/GenBank/DDBJ whole genome shotgun (WGS) entry which is preliminary data.</text>
</comment>
<sequence>DDLFNIMTFYLFKLATKEAPYIKYQRRGL</sequence>
<name>X1A4N7_9ZZZZ</name>
<gene>
    <name evidence="1" type="ORF">S01H4_25452</name>
</gene>
<proteinExistence type="predicted"/>
<reference evidence="1" key="1">
    <citation type="journal article" date="2014" name="Front. Microbiol.">
        <title>High frequency of phylogenetically diverse reductive dehalogenase-homologous genes in deep subseafloor sedimentary metagenomes.</title>
        <authorList>
            <person name="Kawai M."/>
            <person name="Futagami T."/>
            <person name="Toyoda A."/>
            <person name="Takaki Y."/>
            <person name="Nishi S."/>
            <person name="Hori S."/>
            <person name="Arai W."/>
            <person name="Tsubouchi T."/>
            <person name="Morono Y."/>
            <person name="Uchiyama I."/>
            <person name="Ito T."/>
            <person name="Fujiyama A."/>
            <person name="Inagaki F."/>
            <person name="Takami H."/>
        </authorList>
    </citation>
    <scope>NUCLEOTIDE SEQUENCE</scope>
    <source>
        <strain evidence="1">Expedition CK06-06</strain>
    </source>
</reference>
<protein>
    <submittedName>
        <fullName evidence="1">Uncharacterized protein</fullName>
    </submittedName>
</protein>
<organism evidence="1">
    <name type="scientific">marine sediment metagenome</name>
    <dbReference type="NCBI Taxonomy" id="412755"/>
    <lineage>
        <taxon>unclassified sequences</taxon>
        <taxon>metagenomes</taxon>
        <taxon>ecological metagenomes</taxon>
    </lineage>
</organism>
<dbReference type="AlphaFoldDB" id="X1A4N7"/>
<evidence type="ECO:0000313" key="1">
    <source>
        <dbReference type="EMBL" id="GAG77075.1"/>
    </source>
</evidence>
<feature type="non-terminal residue" evidence="1">
    <location>
        <position position="1"/>
    </location>
</feature>
<accession>X1A4N7</accession>